<evidence type="ECO:0000313" key="2">
    <source>
        <dbReference type="EMBL" id="RAQ97259.1"/>
    </source>
</evidence>
<gene>
    <name evidence="2" type="ORF">A4R35_17100</name>
</gene>
<comment type="caution">
    <text evidence="2">The sequence shown here is derived from an EMBL/GenBank/DDBJ whole genome shotgun (WGS) entry which is preliminary data.</text>
</comment>
<name>A0A328VJK7_9CHLR</name>
<reference evidence="2 3" key="1">
    <citation type="submission" date="2016-08" db="EMBL/GenBank/DDBJ databases">
        <title>Analysis of Carbohydrate Active Enzymes in Thermogemmatispora T81 Reveals Carbohydrate Degradation Ability.</title>
        <authorList>
            <person name="Tomazini A."/>
            <person name="Lal S."/>
            <person name="Stott M."/>
            <person name="Henrissat B."/>
            <person name="Polikarpov I."/>
            <person name="Sparling R."/>
            <person name="Levin D.B."/>
        </authorList>
    </citation>
    <scope>NUCLEOTIDE SEQUENCE [LARGE SCALE GENOMIC DNA]</scope>
    <source>
        <strain evidence="2 3">T81</strain>
    </source>
</reference>
<keyword evidence="3" id="KW-1185">Reference proteome</keyword>
<sequence>MRRPFFIRREPAKQRGTDAAERMGKSWRKTGSAKNWQKTLSRLSSNTCGILFVTSQRAQSKDRGTAIASVLAARSNMSFEKLQVWFV</sequence>
<feature type="compositionally biased region" description="Basic and acidic residues" evidence="1">
    <location>
        <begin position="7"/>
        <end position="24"/>
    </location>
</feature>
<protein>
    <submittedName>
        <fullName evidence="2">Uncharacterized protein</fullName>
    </submittedName>
</protein>
<dbReference type="AlphaFoldDB" id="A0A328VJK7"/>
<feature type="region of interest" description="Disordered" evidence="1">
    <location>
        <begin position="1"/>
        <end position="31"/>
    </location>
</feature>
<dbReference type="EMBL" id="MCIF01000002">
    <property type="protein sequence ID" value="RAQ97259.1"/>
    <property type="molecule type" value="Genomic_DNA"/>
</dbReference>
<organism evidence="2 3">
    <name type="scientific">Thermogemmatispora tikiterensis</name>
    <dbReference type="NCBI Taxonomy" id="1825093"/>
    <lineage>
        <taxon>Bacteria</taxon>
        <taxon>Bacillati</taxon>
        <taxon>Chloroflexota</taxon>
        <taxon>Ktedonobacteria</taxon>
        <taxon>Thermogemmatisporales</taxon>
        <taxon>Thermogemmatisporaceae</taxon>
        <taxon>Thermogemmatispora</taxon>
    </lineage>
</organism>
<dbReference type="Proteomes" id="UP000248706">
    <property type="component" value="Unassembled WGS sequence"/>
</dbReference>
<proteinExistence type="predicted"/>
<accession>A0A328VJK7</accession>
<evidence type="ECO:0000256" key="1">
    <source>
        <dbReference type="SAM" id="MobiDB-lite"/>
    </source>
</evidence>
<evidence type="ECO:0000313" key="3">
    <source>
        <dbReference type="Proteomes" id="UP000248706"/>
    </source>
</evidence>